<keyword evidence="2" id="KW-1185">Reference proteome</keyword>
<dbReference type="EMBL" id="JADEYC010000027">
    <property type="protein sequence ID" value="MBE9375865.1"/>
    <property type="molecule type" value="Genomic_DNA"/>
</dbReference>
<accession>A0A929BCJ1</accession>
<comment type="caution">
    <text evidence="1">The sequence shown here is derived from an EMBL/GenBank/DDBJ whole genome shotgun (WGS) entry which is preliminary data.</text>
</comment>
<dbReference type="InterPro" id="IPR029033">
    <property type="entry name" value="His_PPase_superfam"/>
</dbReference>
<evidence type="ECO:0000313" key="1">
    <source>
        <dbReference type="EMBL" id="MBE9375865.1"/>
    </source>
</evidence>
<name>A0A929BCJ1_9PSEU</name>
<sequence length="159" mass="17062">MRGKRTLVLLRHAKSAWPQDTEDFDRPLNDRGERDAAAAGRWLGTHRPGIELVLCSSALRARRTWELAAGQIPAAPTVRYEPRLYAASGAQLLDVVRGAPSTVLTILLIAHNPGLEELVGQLTGEPTELKTAGIAALTADAHWSGLTRAGAAEFAKPRG</sequence>
<dbReference type="Proteomes" id="UP000598360">
    <property type="component" value="Unassembled WGS sequence"/>
</dbReference>
<dbReference type="PANTHER" id="PTHR47623:SF1">
    <property type="entry name" value="OS09G0287300 PROTEIN"/>
    <property type="match status" value="1"/>
</dbReference>
<proteinExistence type="predicted"/>
<dbReference type="Gene3D" id="3.40.50.1240">
    <property type="entry name" value="Phosphoglycerate mutase-like"/>
    <property type="match status" value="1"/>
</dbReference>
<evidence type="ECO:0000313" key="2">
    <source>
        <dbReference type="Proteomes" id="UP000598360"/>
    </source>
</evidence>
<reference evidence="1" key="1">
    <citation type="submission" date="2020-10" db="EMBL/GenBank/DDBJ databases">
        <title>Diversity and distribution of actinomycetes associated with coral in the coast of Hainan.</title>
        <authorList>
            <person name="Li F."/>
        </authorList>
    </citation>
    <scope>NUCLEOTIDE SEQUENCE</scope>
    <source>
        <strain evidence="1">HNM0983</strain>
    </source>
</reference>
<dbReference type="InterPro" id="IPR013078">
    <property type="entry name" value="His_Pase_superF_clade-1"/>
</dbReference>
<dbReference type="PANTHER" id="PTHR47623">
    <property type="entry name" value="OS09G0287300 PROTEIN"/>
    <property type="match status" value="1"/>
</dbReference>
<dbReference type="CDD" id="cd07067">
    <property type="entry name" value="HP_PGM_like"/>
    <property type="match status" value="1"/>
</dbReference>
<organism evidence="1 2">
    <name type="scientific">Saccharopolyspora montiporae</name>
    <dbReference type="NCBI Taxonomy" id="2781240"/>
    <lineage>
        <taxon>Bacteria</taxon>
        <taxon>Bacillati</taxon>
        <taxon>Actinomycetota</taxon>
        <taxon>Actinomycetes</taxon>
        <taxon>Pseudonocardiales</taxon>
        <taxon>Pseudonocardiaceae</taxon>
        <taxon>Saccharopolyspora</taxon>
    </lineage>
</organism>
<dbReference type="AlphaFoldDB" id="A0A929BCJ1"/>
<gene>
    <name evidence="1" type="ORF">IQ251_15550</name>
</gene>
<dbReference type="SMART" id="SM00855">
    <property type="entry name" value="PGAM"/>
    <property type="match status" value="1"/>
</dbReference>
<protein>
    <submittedName>
        <fullName evidence="1">Histidine phosphatase family protein</fullName>
    </submittedName>
</protein>
<dbReference type="SUPFAM" id="SSF53254">
    <property type="entry name" value="Phosphoglycerate mutase-like"/>
    <property type="match status" value="1"/>
</dbReference>
<dbReference type="Pfam" id="PF00300">
    <property type="entry name" value="His_Phos_1"/>
    <property type="match status" value="1"/>
</dbReference>